<dbReference type="AlphaFoldDB" id="A0A2K0TI68"/>
<dbReference type="OrthoDB" id="5395390at2759"/>
<proteinExistence type="predicted"/>
<evidence type="ECO:0000256" key="1">
    <source>
        <dbReference type="SAM" id="MobiDB-lite"/>
    </source>
</evidence>
<feature type="compositionally biased region" description="Acidic residues" evidence="1">
    <location>
        <begin position="717"/>
        <end position="734"/>
    </location>
</feature>
<feature type="region of interest" description="Disordered" evidence="1">
    <location>
        <begin position="717"/>
        <end position="740"/>
    </location>
</feature>
<feature type="compositionally biased region" description="Polar residues" evidence="1">
    <location>
        <begin position="7"/>
        <end position="40"/>
    </location>
</feature>
<comment type="caution">
    <text evidence="2">The sequence shown here is derived from an EMBL/GenBank/DDBJ whole genome shotgun (WGS) entry which is preliminary data.</text>
</comment>
<accession>A0A2K0TI68</accession>
<dbReference type="EMBL" id="MTYI01000298">
    <property type="protein sequence ID" value="PNP45202.1"/>
    <property type="molecule type" value="Genomic_DNA"/>
</dbReference>
<protein>
    <submittedName>
        <fullName evidence="2">Uncharacterized protein</fullName>
    </submittedName>
</protein>
<dbReference type="Gene3D" id="3.80.10.10">
    <property type="entry name" value="Ribonuclease Inhibitor"/>
    <property type="match status" value="1"/>
</dbReference>
<name>A0A2K0TI68_TRIHA</name>
<sequence length="740" mass="83637">MPLTRSAGRSTLAQNSNQSIRRNPSRQSTARASRTGTRSNARPPSTPRGRGRRVFDSPPESDSDAAHSDASKSRSTSDQAPESPSRRRRSTRIAAGHGTRAGNRVKRTSRLARVSQNLSSTSRGDKPKSKGRPGTASNSPSKRRQAATQSKDEDEAPPVGGPDWTDPRIPYQFWVDVFLYARDNGGADPPSAHWFIQVATTCKALSEPALTAIYRCPTIRHASKARRLAALLERCPTETRFNYRRKIESLHIDIHVVPQGIISQLVRPLNRLRELIFYTPLDQPPYRELDSHIRWNYSEDIFLALASPSDDSFAEQPTPTSLKSWEWSGRLLGGYVANVNDIVQVHQVPSFAHITRLSFTNFQVPSLRGLQQRPENDGDDLQSTLEDNAVIDAMADAIAQLRYLKHLVFESSTVMTDRLLPLLPKDLHHLELINCWEIKSEDLAAFLLTHGNSLRALTLLHNQSLNLAFLTILEEACPNLRELRMNMSYFRHHDSLNDADPMYDFALLPHQVPTWPSSIRLIDIEHIRNWFVDTAKMFIQSLVDNGRNLPNLRHLVIKTMLDIPWQARATLRSEIRPMVERVFLRKVEPLQDDMAIQQKNDTHEHAGSRKRKRTSSSTSPLRRSGRIEAHAHDSPRRSRRDNKLQRGQPGKGMYRVPDTDEDESDMSEGSDSAVSNADHSPAADEPAIQGLCNTVNIVFDNQKVRELQYSMEDFLADDDESSGEEWDGDDDQFDDNTIAF</sequence>
<feature type="region of interest" description="Disordered" evidence="1">
    <location>
        <begin position="597"/>
        <end position="685"/>
    </location>
</feature>
<gene>
    <name evidence="2" type="ORF">THARTR1_10978</name>
</gene>
<feature type="region of interest" description="Disordered" evidence="1">
    <location>
        <begin position="1"/>
        <end position="165"/>
    </location>
</feature>
<evidence type="ECO:0000313" key="2">
    <source>
        <dbReference type="EMBL" id="PNP45202.1"/>
    </source>
</evidence>
<evidence type="ECO:0000313" key="3">
    <source>
        <dbReference type="Proteomes" id="UP000236290"/>
    </source>
</evidence>
<feature type="compositionally biased region" description="Acidic residues" evidence="1">
    <location>
        <begin position="659"/>
        <end position="668"/>
    </location>
</feature>
<dbReference type="InterPro" id="IPR032675">
    <property type="entry name" value="LRR_dom_sf"/>
</dbReference>
<feature type="compositionally biased region" description="Basic and acidic residues" evidence="1">
    <location>
        <begin position="625"/>
        <end position="644"/>
    </location>
</feature>
<dbReference type="SUPFAM" id="SSF52047">
    <property type="entry name" value="RNI-like"/>
    <property type="match status" value="1"/>
</dbReference>
<organism evidence="2 3">
    <name type="scientific">Trichoderma harzianum</name>
    <name type="common">Hypocrea lixii</name>
    <dbReference type="NCBI Taxonomy" id="5544"/>
    <lineage>
        <taxon>Eukaryota</taxon>
        <taxon>Fungi</taxon>
        <taxon>Dikarya</taxon>
        <taxon>Ascomycota</taxon>
        <taxon>Pezizomycotina</taxon>
        <taxon>Sordariomycetes</taxon>
        <taxon>Hypocreomycetidae</taxon>
        <taxon>Hypocreales</taxon>
        <taxon>Hypocreaceae</taxon>
        <taxon>Trichoderma</taxon>
    </lineage>
</organism>
<dbReference type="Proteomes" id="UP000236290">
    <property type="component" value="Unassembled WGS sequence"/>
</dbReference>
<reference evidence="2 3" key="1">
    <citation type="submission" date="2017-02" db="EMBL/GenBank/DDBJ databases">
        <title>Genomes of Trichoderma spp. with biocontrol activity.</title>
        <authorList>
            <person name="Gardiner D."/>
            <person name="Kazan K."/>
            <person name="Vos C."/>
            <person name="Harvey P."/>
        </authorList>
    </citation>
    <scope>NUCLEOTIDE SEQUENCE [LARGE SCALE GENOMIC DNA]</scope>
    <source>
        <strain evidence="2 3">Tr1</strain>
    </source>
</reference>